<dbReference type="EMBL" id="CP007201">
    <property type="protein sequence ID" value="AHJ13219.1"/>
    <property type="molecule type" value="Genomic_DNA"/>
</dbReference>
<feature type="domain" description="J" evidence="2">
    <location>
        <begin position="4"/>
        <end position="68"/>
    </location>
</feature>
<dbReference type="CDD" id="cd10747">
    <property type="entry name" value="DnaJ_C"/>
    <property type="match status" value="1"/>
</dbReference>
<dbReference type="GO" id="GO:0042026">
    <property type="term" value="P:protein refolding"/>
    <property type="evidence" value="ECO:0007669"/>
    <property type="project" value="TreeGrafter"/>
</dbReference>
<dbReference type="Pfam" id="PF01556">
    <property type="entry name" value="DnaJ_C"/>
    <property type="match status" value="1"/>
</dbReference>
<dbReference type="PROSITE" id="PS50076">
    <property type="entry name" value="DNAJ_2"/>
    <property type="match status" value="1"/>
</dbReference>
<dbReference type="Gene3D" id="1.10.287.110">
    <property type="entry name" value="DnaJ domain"/>
    <property type="match status" value="1"/>
</dbReference>
<dbReference type="Gene3D" id="2.60.260.20">
    <property type="entry name" value="Urease metallochaperone UreE, N-terminal domain"/>
    <property type="match status" value="2"/>
</dbReference>
<dbReference type="InterPro" id="IPR001623">
    <property type="entry name" value="DnaJ_domain"/>
</dbReference>
<accession>A0AA86AMX5</accession>
<sequence>MSKSLYETLDVAVDASAEEIKKAYRRLARKYHPDINKDSGAEEKFKEINAAYEILSDEQKRRQYDQYGDSMFGGQNFHDFANAQGGANLDDILRSIFGGGGGGGFGGFSSGGRGGFGSFGSGGFGGFSEPDLDVSAKIIIPFNVAILGGKHSLSYNNESFDVKIPAGIKNGEKMRVKEKGKSFQGQKGDLILSVEVASSPEYTREGDDLVKSIDIPLKTALFGGKIAVDTLYKEITLKVKEDTKNGQKFRVKEYGALNRKTQSKGDLYLVANIVLPPLASLDSSLKALLEEHLPH</sequence>
<organism evidence="3 4">
    <name type="scientific">Sulfurospirillum multivorans (strain DM 12446 / JCM 15788 / NBRC 109480)</name>
    <dbReference type="NCBI Taxonomy" id="1150621"/>
    <lineage>
        <taxon>Bacteria</taxon>
        <taxon>Pseudomonadati</taxon>
        <taxon>Campylobacterota</taxon>
        <taxon>Epsilonproteobacteria</taxon>
        <taxon>Campylobacterales</taxon>
        <taxon>Sulfurospirillaceae</taxon>
        <taxon>Sulfurospirillum</taxon>
    </lineage>
</organism>
<dbReference type="InterPro" id="IPR036869">
    <property type="entry name" value="J_dom_sf"/>
</dbReference>
<evidence type="ECO:0000259" key="2">
    <source>
        <dbReference type="PROSITE" id="PS50076"/>
    </source>
</evidence>
<proteinExistence type="predicted"/>
<dbReference type="Proteomes" id="UP000019322">
    <property type="component" value="Chromosome"/>
</dbReference>
<dbReference type="InterPro" id="IPR008971">
    <property type="entry name" value="HSP40/DnaJ_pept-bd"/>
</dbReference>
<dbReference type="SUPFAM" id="SSF49493">
    <property type="entry name" value="HSP40/DnaJ peptide-binding domain"/>
    <property type="match status" value="2"/>
</dbReference>
<keyword evidence="1" id="KW-0143">Chaperone</keyword>
<reference evidence="3 4" key="1">
    <citation type="journal article" date="2014" name="Environ. Microbiol.">
        <title>Insights into organohalide respiration and the versatile catabolism of Sulfurospirillum multivorans gained from comparative genomics and physiological studies.</title>
        <authorList>
            <person name="Goris T."/>
            <person name="Schubert T."/>
            <person name="Gadkari J."/>
            <person name="Wubet T."/>
            <person name="Tarkka M."/>
            <person name="Buscot F."/>
            <person name="Adrian L."/>
            <person name="Diekert G."/>
        </authorList>
    </citation>
    <scope>NUCLEOTIDE SEQUENCE [LARGE SCALE GENOMIC DNA]</scope>
    <source>
        <strain evidence="4">DM 12446 / JCM 15788 / NBRC 109480</strain>
    </source>
</reference>
<dbReference type="RefSeq" id="WP_025345086.1">
    <property type="nucleotide sequence ID" value="NZ_CP007201.1"/>
</dbReference>
<dbReference type="GO" id="GO:0003677">
    <property type="term" value="F:DNA binding"/>
    <property type="evidence" value="ECO:0007669"/>
    <property type="project" value="UniProtKB-KW"/>
</dbReference>
<dbReference type="CDD" id="cd06257">
    <property type="entry name" value="DnaJ"/>
    <property type="match status" value="1"/>
</dbReference>
<dbReference type="GO" id="GO:0051082">
    <property type="term" value="F:unfolded protein binding"/>
    <property type="evidence" value="ECO:0007669"/>
    <property type="project" value="InterPro"/>
</dbReference>
<dbReference type="Pfam" id="PF00226">
    <property type="entry name" value="DnaJ"/>
    <property type="match status" value="1"/>
</dbReference>
<dbReference type="FunFam" id="2.60.260.20:FF:000013">
    <property type="entry name" value="DnaJ subfamily B member 11"/>
    <property type="match status" value="1"/>
</dbReference>
<dbReference type="PANTHER" id="PTHR43096">
    <property type="entry name" value="DNAJ HOMOLOG 1, MITOCHONDRIAL-RELATED"/>
    <property type="match status" value="1"/>
</dbReference>
<name>A0AA86AMX5_SULMK</name>
<dbReference type="KEGG" id="smul:SMUL_1964"/>
<dbReference type="PRINTS" id="PR00625">
    <property type="entry name" value="JDOMAIN"/>
</dbReference>
<evidence type="ECO:0000313" key="4">
    <source>
        <dbReference type="Proteomes" id="UP000019322"/>
    </source>
</evidence>
<dbReference type="InterPro" id="IPR018253">
    <property type="entry name" value="DnaJ_domain_CS"/>
</dbReference>
<dbReference type="InterPro" id="IPR002939">
    <property type="entry name" value="DnaJ_C"/>
</dbReference>
<dbReference type="SUPFAM" id="SSF46565">
    <property type="entry name" value="Chaperone J-domain"/>
    <property type="match status" value="1"/>
</dbReference>
<evidence type="ECO:0000313" key="3">
    <source>
        <dbReference type="EMBL" id="AHJ13219.1"/>
    </source>
</evidence>
<keyword evidence="3" id="KW-0238">DNA-binding</keyword>
<dbReference type="GO" id="GO:0005737">
    <property type="term" value="C:cytoplasm"/>
    <property type="evidence" value="ECO:0007669"/>
    <property type="project" value="TreeGrafter"/>
</dbReference>
<gene>
    <name evidence="3" type="primary">cbpA</name>
    <name evidence="3" type="ORF">SMUL_1964</name>
</gene>
<dbReference type="AlphaFoldDB" id="A0AA86AMX5"/>
<dbReference type="PANTHER" id="PTHR43096:SF52">
    <property type="entry name" value="DNAJ HOMOLOG 1, MITOCHONDRIAL-RELATED"/>
    <property type="match status" value="1"/>
</dbReference>
<protein>
    <submittedName>
        <fullName evidence="3">Curved DNA-binding protein CbpA</fullName>
    </submittedName>
</protein>
<evidence type="ECO:0000256" key="1">
    <source>
        <dbReference type="ARBA" id="ARBA00023186"/>
    </source>
</evidence>
<dbReference type="SMART" id="SM00271">
    <property type="entry name" value="DnaJ"/>
    <property type="match status" value="1"/>
</dbReference>
<dbReference type="PROSITE" id="PS00636">
    <property type="entry name" value="DNAJ_1"/>
    <property type="match status" value="1"/>
</dbReference>